<dbReference type="Gene3D" id="3.30.1330.30">
    <property type="match status" value="1"/>
</dbReference>
<name>A0A132NST0_GIAIN</name>
<dbReference type="InterPro" id="IPR029064">
    <property type="entry name" value="Ribosomal_eL30-like_sf"/>
</dbReference>
<evidence type="ECO:0000256" key="1">
    <source>
        <dbReference type="ARBA" id="ARBA00007337"/>
    </source>
</evidence>
<gene>
    <name evidence="4" type="ORF">QR46_2866</name>
</gene>
<proteinExistence type="inferred from homology"/>
<dbReference type="SUPFAM" id="SSF55315">
    <property type="entry name" value="L30e-like"/>
    <property type="match status" value="1"/>
</dbReference>
<dbReference type="VEuPathDB" id="GiardiaDB:QR46_2866"/>
<dbReference type="InterPro" id="IPR004038">
    <property type="entry name" value="Ribosomal_eL8/eL30/eS12/Gad45"/>
</dbReference>
<accession>A0A132NST0</accession>
<reference evidence="4 5" key="1">
    <citation type="journal article" date="2015" name="Mol. Biochem. Parasitol.">
        <title>Identification of polymorphic genes for use in assemblage B genotyping assays through comparative genomics of multiple assemblage B Giardia duodenalis isolates.</title>
        <authorList>
            <person name="Wielinga C."/>
            <person name="Thompson R.C."/>
            <person name="Monis P."/>
            <person name="Ryan U."/>
        </authorList>
    </citation>
    <scope>NUCLEOTIDE SEQUENCE [LARGE SCALE GENOMIC DNA]</scope>
    <source>
        <strain evidence="4 5">BAH15c1</strain>
    </source>
</reference>
<keyword evidence="4" id="KW-0689">Ribosomal protein</keyword>
<dbReference type="InterPro" id="IPR018492">
    <property type="entry name" value="Ribosomal_eL8/Nhp2"/>
</dbReference>
<evidence type="ECO:0000313" key="4">
    <source>
        <dbReference type="EMBL" id="KWX13153.1"/>
    </source>
</evidence>
<protein>
    <submittedName>
        <fullName evidence="4">LSU ribosomal protein L7AE</fullName>
    </submittedName>
</protein>
<organism evidence="4 5">
    <name type="scientific">Giardia duodenalis assemblage B</name>
    <dbReference type="NCBI Taxonomy" id="1394984"/>
    <lineage>
        <taxon>Eukaryota</taxon>
        <taxon>Metamonada</taxon>
        <taxon>Diplomonadida</taxon>
        <taxon>Hexamitidae</taxon>
        <taxon>Giardiinae</taxon>
        <taxon>Giardia</taxon>
    </lineage>
</organism>
<dbReference type="PRINTS" id="PR00881">
    <property type="entry name" value="L7ARS6FAMILY"/>
</dbReference>
<comment type="caution">
    <text evidence="4">The sequence shown here is derived from an EMBL/GenBank/DDBJ whole genome shotgun (WGS) entry which is preliminary data.</text>
</comment>
<dbReference type="EMBL" id="JXTI01000081">
    <property type="protein sequence ID" value="KWX13153.1"/>
    <property type="molecule type" value="Genomic_DNA"/>
</dbReference>
<dbReference type="Proteomes" id="UP000070089">
    <property type="component" value="Unassembled WGS sequence"/>
</dbReference>
<dbReference type="GO" id="GO:0005840">
    <property type="term" value="C:ribosome"/>
    <property type="evidence" value="ECO:0007669"/>
    <property type="project" value="UniProtKB-KW"/>
</dbReference>
<evidence type="ECO:0000256" key="2">
    <source>
        <dbReference type="ARBA" id="ARBA00023274"/>
    </source>
</evidence>
<sequence>MFLCARSHPLTAHVTRPRIACCQRVAFAVHLTTDPQLVLWLPTLCHKMNVPYAIVRTKGDLGKLVHLKKTTSVCFTDVNPEDRPTFDKILTAVAQEVDYAKAMKTYGGGVRREDESQ</sequence>
<feature type="domain" description="Ribosomal protein eL8/eL30/eS12/Gadd45" evidence="3">
    <location>
        <begin position="33"/>
        <end position="79"/>
    </location>
</feature>
<dbReference type="OrthoDB" id="29563at2759"/>
<evidence type="ECO:0000259" key="3">
    <source>
        <dbReference type="Pfam" id="PF01248"/>
    </source>
</evidence>
<comment type="similarity">
    <text evidence="1">Belongs to the eukaryotic ribosomal protein eL8 family.</text>
</comment>
<dbReference type="AlphaFoldDB" id="A0A132NST0"/>
<dbReference type="GO" id="GO:1990904">
    <property type="term" value="C:ribonucleoprotein complex"/>
    <property type="evidence" value="ECO:0007669"/>
    <property type="project" value="UniProtKB-KW"/>
</dbReference>
<evidence type="ECO:0000313" key="5">
    <source>
        <dbReference type="Proteomes" id="UP000070089"/>
    </source>
</evidence>
<keyword evidence="2" id="KW-0687">Ribonucleoprotein</keyword>
<dbReference type="Pfam" id="PF01248">
    <property type="entry name" value="Ribosomal_L7Ae"/>
    <property type="match status" value="1"/>
</dbReference>